<evidence type="ECO:0000256" key="3">
    <source>
        <dbReference type="SAM" id="MobiDB-lite"/>
    </source>
</evidence>
<protein>
    <submittedName>
        <fullName evidence="4">Unannotated protein</fullName>
    </submittedName>
</protein>
<proteinExistence type="inferred from homology"/>
<dbReference type="PANTHER" id="PTHR16222">
    <property type="entry name" value="ADP-RIBOSYLGLYCOHYDROLASE"/>
    <property type="match status" value="1"/>
</dbReference>
<gene>
    <name evidence="4" type="ORF">UFOPK3564_03942</name>
</gene>
<dbReference type="PANTHER" id="PTHR16222:SF24">
    <property type="entry name" value="ADP-RIBOSYLHYDROLASE ARH3"/>
    <property type="match status" value="1"/>
</dbReference>
<name>A0A6J7KTD5_9ZZZZ</name>
<dbReference type="GO" id="GO:0016787">
    <property type="term" value="F:hydrolase activity"/>
    <property type="evidence" value="ECO:0007669"/>
    <property type="project" value="UniProtKB-KW"/>
</dbReference>
<evidence type="ECO:0000256" key="1">
    <source>
        <dbReference type="ARBA" id="ARBA00010702"/>
    </source>
</evidence>
<dbReference type="AlphaFoldDB" id="A0A6J7KTD5"/>
<evidence type="ECO:0000256" key="2">
    <source>
        <dbReference type="ARBA" id="ARBA00022801"/>
    </source>
</evidence>
<dbReference type="InterPro" id="IPR005502">
    <property type="entry name" value="Ribosyl_crysJ1"/>
</dbReference>
<dbReference type="SUPFAM" id="SSF101478">
    <property type="entry name" value="ADP-ribosylglycohydrolase"/>
    <property type="match status" value="1"/>
</dbReference>
<dbReference type="InterPro" id="IPR036457">
    <property type="entry name" value="PPM-type-like_dom_sf"/>
</dbReference>
<dbReference type="InterPro" id="IPR050792">
    <property type="entry name" value="ADP-ribosylglycohydrolase"/>
</dbReference>
<dbReference type="Gene3D" id="1.10.4080.10">
    <property type="entry name" value="ADP-ribosylation/Crystallin J1"/>
    <property type="match status" value="1"/>
</dbReference>
<dbReference type="SUPFAM" id="SSF81606">
    <property type="entry name" value="PP2C-like"/>
    <property type="match status" value="1"/>
</dbReference>
<accession>A0A6J7KTD5</accession>
<dbReference type="Pfam" id="PF03747">
    <property type="entry name" value="ADP_ribosyl_GH"/>
    <property type="match status" value="1"/>
</dbReference>
<sequence length="502" mass="52454">MDEDDVRAAVDHGHETLAKDGWLVLASDGLTDFVDDPAGAIRDAAMFAILAGHAADPDLQDALRPTAVRLVDDLIDAACDGGAGDNVAVVALRGTVESWDGGWRVSDSDEAEARRQGSAAGDDKDLRQASAAEDAGRLRSTHAVDLDPADRFRGCLLGGAIGDALGAGIEHDSLRRIRRRFGPDGLVDPAPAYGRDSAITDDTQMTLFTAEALLRTFTRAAERGVPGDAVWQLDQAYARWLRTQGERSLRWPNPGDRSTVERLLAGPDARRGPGRTCIAAMRGSVAGTPDEPTNSSKGCGGVMRVAPVGLMVEDLDDAMGLAHRAAALTHGHPTGRYAAGAFAGLIALLRGGAPLSIAVAVVAEELGYAEGADETCEALIRARGLLGEAIAPSAELVQSRGEGWVADEALAIGVSCALLARDFEHGVLLAVNHGGDSDSTGAIAGALLGMMFGAEAIPERWLDGLEHANEIADIADDLHAAASEDGDPDVLGERWQARWPAE</sequence>
<evidence type="ECO:0000313" key="4">
    <source>
        <dbReference type="EMBL" id="CAB4959050.1"/>
    </source>
</evidence>
<dbReference type="Gene3D" id="3.60.40.10">
    <property type="entry name" value="PPM-type phosphatase domain"/>
    <property type="match status" value="1"/>
</dbReference>
<reference evidence="4" key="1">
    <citation type="submission" date="2020-05" db="EMBL/GenBank/DDBJ databases">
        <authorList>
            <person name="Chiriac C."/>
            <person name="Salcher M."/>
            <person name="Ghai R."/>
            <person name="Kavagutti S V."/>
        </authorList>
    </citation>
    <scope>NUCLEOTIDE SEQUENCE</scope>
</reference>
<organism evidence="4">
    <name type="scientific">freshwater metagenome</name>
    <dbReference type="NCBI Taxonomy" id="449393"/>
    <lineage>
        <taxon>unclassified sequences</taxon>
        <taxon>metagenomes</taxon>
        <taxon>ecological metagenomes</taxon>
    </lineage>
</organism>
<feature type="compositionally biased region" description="Basic and acidic residues" evidence="3">
    <location>
        <begin position="111"/>
        <end position="127"/>
    </location>
</feature>
<dbReference type="InterPro" id="IPR036705">
    <property type="entry name" value="Ribosyl_crysJ1_sf"/>
</dbReference>
<keyword evidence="2" id="KW-0378">Hydrolase</keyword>
<comment type="similarity">
    <text evidence="1">Belongs to the ADP-ribosylglycohydrolase family.</text>
</comment>
<feature type="region of interest" description="Disordered" evidence="3">
    <location>
        <begin position="103"/>
        <end position="134"/>
    </location>
</feature>
<dbReference type="EMBL" id="CAFBMK010000449">
    <property type="protein sequence ID" value="CAB4959050.1"/>
    <property type="molecule type" value="Genomic_DNA"/>
</dbReference>